<dbReference type="Proteomes" id="UP000614261">
    <property type="component" value="Unassembled WGS sequence"/>
</dbReference>
<comment type="similarity">
    <text evidence="1">Belongs to the RutC family.</text>
</comment>
<dbReference type="CDD" id="cd00448">
    <property type="entry name" value="YjgF_YER057c_UK114_family"/>
    <property type="match status" value="1"/>
</dbReference>
<keyword evidence="3" id="KW-1185">Reference proteome</keyword>
<dbReference type="InterPro" id="IPR035959">
    <property type="entry name" value="RutC-like_sf"/>
</dbReference>
<dbReference type="SUPFAM" id="SSF55298">
    <property type="entry name" value="YjgF-like"/>
    <property type="match status" value="1"/>
</dbReference>
<dbReference type="PANTHER" id="PTHR11803">
    <property type="entry name" value="2-IMINOBUTANOATE/2-IMINOPROPANOATE DEAMINASE RIDA"/>
    <property type="match status" value="1"/>
</dbReference>
<dbReference type="Gene3D" id="3.30.1330.40">
    <property type="entry name" value="RutC-like"/>
    <property type="match status" value="1"/>
</dbReference>
<evidence type="ECO:0000256" key="1">
    <source>
        <dbReference type="ARBA" id="ARBA00010552"/>
    </source>
</evidence>
<reference evidence="3" key="1">
    <citation type="journal article" date="2019" name="Int. J. Syst. Evol. Microbiol.">
        <title>The Global Catalogue of Microorganisms (GCM) 10K type strain sequencing project: providing services to taxonomists for standard genome sequencing and annotation.</title>
        <authorList>
            <consortium name="The Broad Institute Genomics Platform"/>
            <consortium name="The Broad Institute Genome Sequencing Center for Infectious Disease"/>
            <person name="Wu L."/>
            <person name="Ma J."/>
        </authorList>
    </citation>
    <scope>NUCLEOTIDE SEQUENCE [LARGE SCALE GENOMIC DNA]</scope>
    <source>
        <strain evidence="3">CGMCC 1.12851</strain>
    </source>
</reference>
<dbReference type="InterPro" id="IPR006175">
    <property type="entry name" value="YjgF/YER057c/UK114"/>
</dbReference>
<dbReference type="PANTHER" id="PTHR11803:SF58">
    <property type="entry name" value="PROTEIN HMF1-RELATED"/>
    <property type="match status" value="1"/>
</dbReference>
<comment type="caution">
    <text evidence="2">The sequence shown here is derived from an EMBL/GenBank/DDBJ whole genome shotgun (WGS) entry which is preliminary data.</text>
</comment>
<organism evidence="2 3">
    <name type="scientific">Blastomonas aquatica</name>
    <dbReference type="NCBI Taxonomy" id="1510276"/>
    <lineage>
        <taxon>Bacteria</taxon>
        <taxon>Pseudomonadati</taxon>
        <taxon>Pseudomonadota</taxon>
        <taxon>Alphaproteobacteria</taxon>
        <taxon>Sphingomonadales</taxon>
        <taxon>Sphingomonadaceae</taxon>
        <taxon>Blastomonas</taxon>
    </lineage>
</organism>
<sequence length="133" mass="14184">MTAHQTLLPPGWPRPRGYANGVAATGRLVFTAGVVAFDAEERIVGADLGSQFRQVLINTLAVLAEAGAGPEHIVRMTWYVTNRDEYIASLPEIGAAYRELVGKHYPAMAVVQVAALVEADAKIEIESTAVVPA</sequence>
<evidence type="ECO:0000313" key="3">
    <source>
        <dbReference type="Proteomes" id="UP000614261"/>
    </source>
</evidence>
<evidence type="ECO:0000313" key="2">
    <source>
        <dbReference type="EMBL" id="GGB61016.1"/>
    </source>
</evidence>
<dbReference type="Pfam" id="PF01042">
    <property type="entry name" value="Ribonuc_L-PSP"/>
    <property type="match status" value="1"/>
</dbReference>
<dbReference type="EMBL" id="BMGD01000002">
    <property type="protein sequence ID" value="GGB61016.1"/>
    <property type="molecule type" value="Genomic_DNA"/>
</dbReference>
<dbReference type="RefSeq" id="WP_188513743.1">
    <property type="nucleotide sequence ID" value="NZ_BMGD01000002.1"/>
</dbReference>
<protein>
    <submittedName>
        <fullName evidence="2">Enamine deaminase RidA</fullName>
    </submittedName>
</protein>
<proteinExistence type="inferred from homology"/>
<gene>
    <name evidence="2" type="ORF">GCM10010833_14950</name>
</gene>
<name>A0ABQ1J9D5_9SPHN</name>
<accession>A0ABQ1J9D5</accession>